<comment type="caution">
    <text evidence="5">The sequence shown here is derived from an EMBL/GenBank/DDBJ whole genome shotgun (WGS) entry which is preliminary data.</text>
</comment>
<dbReference type="GO" id="GO:0140662">
    <property type="term" value="F:ATP-dependent protein folding chaperone"/>
    <property type="evidence" value="ECO:0007669"/>
    <property type="project" value="InterPro"/>
</dbReference>
<dbReference type="InterPro" id="IPR017998">
    <property type="entry name" value="Chaperone_TCP-1"/>
</dbReference>
<evidence type="ECO:0000313" key="5">
    <source>
        <dbReference type="EMBL" id="ETO31022.1"/>
    </source>
</evidence>
<keyword evidence="5" id="KW-0346">Stress response</keyword>
<dbReference type="InterPro" id="IPR027413">
    <property type="entry name" value="GROEL-like_equatorial_sf"/>
</dbReference>
<keyword evidence="6" id="KW-1185">Reference proteome</keyword>
<dbReference type="OMA" id="CRFYSAK"/>
<evidence type="ECO:0000256" key="1">
    <source>
        <dbReference type="ARBA" id="ARBA00006607"/>
    </source>
</evidence>
<protein>
    <submittedName>
        <fullName evidence="5">Heat shock protein 60</fullName>
    </submittedName>
</protein>
<reference evidence="5 6" key="1">
    <citation type="journal article" date="2013" name="Curr. Biol.">
        <title>The Genome of the Foraminiferan Reticulomyxa filosa.</title>
        <authorList>
            <person name="Glockner G."/>
            <person name="Hulsmann N."/>
            <person name="Schleicher M."/>
            <person name="Noegel A.A."/>
            <person name="Eichinger L."/>
            <person name="Gallinger C."/>
            <person name="Pawlowski J."/>
            <person name="Sierra R."/>
            <person name="Euteneuer U."/>
            <person name="Pillet L."/>
            <person name="Moustafa A."/>
            <person name="Platzer M."/>
            <person name="Groth M."/>
            <person name="Szafranski K."/>
            <person name="Schliwa M."/>
        </authorList>
    </citation>
    <scope>NUCLEOTIDE SEQUENCE [LARGE SCALE GENOMIC DNA]</scope>
</reference>
<dbReference type="SUPFAM" id="SSF48592">
    <property type="entry name" value="GroEL equatorial domain-like"/>
    <property type="match status" value="1"/>
</dbReference>
<keyword evidence="3" id="KW-0067">ATP-binding</keyword>
<organism evidence="5 6">
    <name type="scientific">Reticulomyxa filosa</name>
    <dbReference type="NCBI Taxonomy" id="46433"/>
    <lineage>
        <taxon>Eukaryota</taxon>
        <taxon>Sar</taxon>
        <taxon>Rhizaria</taxon>
        <taxon>Retaria</taxon>
        <taxon>Foraminifera</taxon>
        <taxon>Monothalamids</taxon>
        <taxon>Reticulomyxidae</taxon>
        <taxon>Reticulomyxa</taxon>
    </lineage>
</organism>
<dbReference type="Gene3D" id="1.10.560.10">
    <property type="entry name" value="GroEL-like equatorial domain"/>
    <property type="match status" value="1"/>
</dbReference>
<dbReference type="InterPro" id="IPR002423">
    <property type="entry name" value="Cpn60/GroEL/TCP-1"/>
</dbReference>
<evidence type="ECO:0000256" key="4">
    <source>
        <dbReference type="ARBA" id="ARBA00023186"/>
    </source>
</evidence>
<dbReference type="EMBL" id="ASPP01005176">
    <property type="protein sequence ID" value="ETO31022.1"/>
    <property type="molecule type" value="Genomic_DNA"/>
</dbReference>
<name>X6P0G8_RETFI</name>
<dbReference type="Pfam" id="PF00118">
    <property type="entry name" value="Cpn60_TCP1"/>
    <property type="match status" value="1"/>
</dbReference>
<dbReference type="PRINTS" id="PR00304">
    <property type="entry name" value="TCOMPLEXTCP1"/>
</dbReference>
<accession>X6P0G8</accession>
<dbReference type="AlphaFoldDB" id="X6P0G8"/>
<evidence type="ECO:0000256" key="3">
    <source>
        <dbReference type="ARBA" id="ARBA00022840"/>
    </source>
</evidence>
<sequence length="111" mass="12156">MFRRLVKRTFFNTNVVKRTFGKDIRFGADARSSILAGVNKIADAVETTLGPRGRNVAIESSYGPPKITKDGVTVAKNIEFEDKYENLGAQLVRHVASKTNDVAGDGKSEII</sequence>
<proteinExistence type="inferred from homology"/>
<dbReference type="GO" id="GO:0005524">
    <property type="term" value="F:ATP binding"/>
    <property type="evidence" value="ECO:0007669"/>
    <property type="project" value="UniProtKB-KW"/>
</dbReference>
<dbReference type="OrthoDB" id="1733909at2759"/>
<dbReference type="InterPro" id="IPR001844">
    <property type="entry name" value="Cpn60/GroEL"/>
</dbReference>
<evidence type="ECO:0000313" key="6">
    <source>
        <dbReference type="Proteomes" id="UP000023152"/>
    </source>
</evidence>
<dbReference type="PANTHER" id="PTHR45633">
    <property type="entry name" value="60 KDA HEAT SHOCK PROTEIN, MITOCHONDRIAL"/>
    <property type="match status" value="1"/>
</dbReference>
<gene>
    <name evidence="5" type="ORF">RFI_06095</name>
</gene>
<evidence type="ECO:0000256" key="2">
    <source>
        <dbReference type="ARBA" id="ARBA00022741"/>
    </source>
</evidence>
<comment type="similarity">
    <text evidence="1">Belongs to the chaperonin (HSP60) family.</text>
</comment>
<dbReference type="Proteomes" id="UP000023152">
    <property type="component" value="Unassembled WGS sequence"/>
</dbReference>
<keyword evidence="2" id="KW-0547">Nucleotide-binding</keyword>
<dbReference type="GO" id="GO:0042026">
    <property type="term" value="P:protein refolding"/>
    <property type="evidence" value="ECO:0007669"/>
    <property type="project" value="InterPro"/>
</dbReference>
<keyword evidence="4" id="KW-0143">Chaperone</keyword>